<gene>
    <name evidence="1" type="ORF">DXA50_00540</name>
</gene>
<dbReference type="RefSeq" id="WP_117774520.1">
    <property type="nucleotide sequence ID" value="NZ_QSCR01000001.1"/>
</dbReference>
<comment type="caution">
    <text evidence="1">The sequence shown here is derived from an EMBL/GenBank/DDBJ whole genome shotgun (WGS) entry which is preliminary data.</text>
</comment>
<dbReference type="AlphaFoldDB" id="A0A413ITY1"/>
<dbReference type="OrthoDB" id="9771580at2"/>
<reference evidence="1 2" key="1">
    <citation type="submission" date="2018-08" db="EMBL/GenBank/DDBJ databases">
        <title>A genome reference for cultivated species of the human gut microbiota.</title>
        <authorList>
            <person name="Zou Y."/>
            <person name="Xue W."/>
            <person name="Luo G."/>
        </authorList>
    </citation>
    <scope>NUCLEOTIDE SEQUENCE [LARGE SCALE GENOMIC DNA]</scope>
    <source>
        <strain evidence="1 2">OF02-7</strain>
    </source>
</reference>
<proteinExistence type="predicted"/>
<protein>
    <recommendedName>
        <fullName evidence="3">Terminase</fullName>
    </recommendedName>
</protein>
<evidence type="ECO:0000313" key="2">
    <source>
        <dbReference type="Proteomes" id="UP000286063"/>
    </source>
</evidence>
<name>A0A413ITY1_9BACT</name>
<dbReference type="Proteomes" id="UP000286063">
    <property type="component" value="Unassembled WGS sequence"/>
</dbReference>
<organism evidence="1 2">
    <name type="scientific">Butyricimonas virosa</name>
    <dbReference type="NCBI Taxonomy" id="544645"/>
    <lineage>
        <taxon>Bacteria</taxon>
        <taxon>Pseudomonadati</taxon>
        <taxon>Bacteroidota</taxon>
        <taxon>Bacteroidia</taxon>
        <taxon>Bacteroidales</taxon>
        <taxon>Odoribacteraceae</taxon>
        <taxon>Butyricimonas</taxon>
    </lineage>
</organism>
<sequence>MTEQEYMQYKLTGSILTFTRYFFKKRFGRKFVVGEHHKKICDTLDRVLKGEFKRVIINMPPRYGKTEVCVKNFIAAGLAINPSSKFIHLSYSDDLALDNSEEVREFVKSEEYQSVFPYVQIKKTSDAKKKWYTTCSGGVYATSAAGQVTGFGAGNVDDEELIDEVSNLGHGIKPLFAGAIIIDDPIKPEDATSTTVRERVNNRFDSTIVNRVNSRNTPIIIIMQRLHPEDLCGYLIDRDGSEWYVLSLPALYFDENGKECALWPFKQTVEELKDLRKKNEMVFDTQYQQDPQPKEGLLFPKSELHFYNPTVVDLSKADYKIIWGDPADRGDDFACFVGYVMDGYVYVPEFLCNNNGLDYMIPAVSDMAIKHNPTDMCLEGNGGWIQTCKDIRNNIQDRNSDIRVLIYKEKGNKEEKISGQAYFIINRFYFRNDYVNFQEYDYAMKRLTSYLKNVKDQKDDVPDVLSSASKYLRRNILRE</sequence>
<evidence type="ECO:0000313" key="1">
    <source>
        <dbReference type="EMBL" id="RGY21377.1"/>
    </source>
</evidence>
<accession>A0A413ITY1</accession>
<dbReference type="EMBL" id="QSCR01000001">
    <property type="protein sequence ID" value="RGY21377.1"/>
    <property type="molecule type" value="Genomic_DNA"/>
</dbReference>
<evidence type="ECO:0008006" key="3">
    <source>
        <dbReference type="Google" id="ProtNLM"/>
    </source>
</evidence>